<keyword evidence="10 17" id="KW-0249">Electron transport</keyword>
<comment type="similarity">
    <text evidence="3 17">Belongs to the complex I subunit 6 family.</text>
</comment>
<feature type="transmembrane region" description="Helical" evidence="17">
    <location>
        <begin position="53"/>
        <end position="75"/>
    </location>
</feature>
<sequence>MMDFVLFLGVCFAFGGVAVASNPSPYYGVMGLVVAAVAGCGWLVSLGVSFVSLVLVMVYLGGMLVVFVYSVSLAADPYPESWVSWGVVGYGLGMGLVVLVGLVVGDVLGLLVEEGTVNSGGLLSVRSDFSGVAVLYSEGVGLLLVGGWGLLLTLFVVLELVRGLSRGAIRAV</sequence>
<dbReference type="Pfam" id="PF00499">
    <property type="entry name" value="Oxidored_q3"/>
    <property type="match status" value="1"/>
</dbReference>
<keyword evidence="6 17" id="KW-0813">Transport</keyword>
<evidence type="ECO:0000256" key="18">
    <source>
        <dbReference type="SAM" id="SignalP"/>
    </source>
</evidence>
<dbReference type="InterPro" id="IPR042106">
    <property type="entry name" value="Nuo/plastoQ_OxRdtase_6_NuoJ"/>
</dbReference>
<evidence type="ECO:0000256" key="4">
    <source>
        <dbReference type="ARBA" id="ARBA00012944"/>
    </source>
</evidence>
<dbReference type="EMBL" id="KM078779">
    <property type="protein sequence ID" value="AIU45036.1"/>
    <property type="molecule type" value="Genomic_DNA"/>
</dbReference>
<evidence type="ECO:0000256" key="17">
    <source>
        <dbReference type="RuleBase" id="RU004430"/>
    </source>
</evidence>
<evidence type="ECO:0000256" key="2">
    <source>
        <dbReference type="ARBA" id="ARBA00004225"/>
    </source>
</evidence>
<comment type="function">
    <text evidence="1">Core subunit of the mitochondrial membrane respiratory chain NADH dehydrogenase (Complex I) that is believed to belong to the minimal assembly required for catalysis. Complex I functions in the transfer of electrons from NADH to the respiratory chain. The immediate electron acceptor for the enzyme is believed to be ubiquinone.</text>
</comment>
<evidence type="ECO:0000256" key="6">
    <source>
        <dbReference type="ARBA" id="ARBA00022448"/>
    </source>
</evidence>
<geneLocation type="mitochondrion" evidence="19"/>
<feature type="transmembrane region" description="Helical" evidence="17">
    <location>
        <begin position="30"/>
        <end position="48"/>
    </location>
</feature>
<keyword evidence="15 17" id="KW-0472">Membrane</keyword>
<dbReference type="Gene3D" id="1.20.120.1200">
    <property type="entry name" value="NADH-ubiquinone/plastoquinone oxidoreductase chain 6, subunit NuoJ"/>
    <property type="match status" value="1"/>
</dbReference>
<reference evidence="19" key="2">
    <citation type="submission" date="2014-07" db="EMBL/GenBank/DDBJ databases">
        <authorList>
            <person name="Lerner H.R.L."/>
            <person name="Meyer M."/>
            <person name="James H.F."/>
            <person name="Hofreiter M."/>
            <person name="Fleischer R.C."/>
        </authorList>
    </citation>
    <scope>NUCLEOTIDE SEQUENCE</scope>
</reference>
<name>A0A097PCD6_CARRS</name>
<dbReference type="GO" id="GO:0008137">
    <property type="term" value="F:NADH dehydrogenase (ubiquinone) activity"/>
    <property type="evidence" value="ECO:0007669"/>
    <property type="project" value="UniProtKB-UniRule"/>
</dbReference>
<accession>A0A097PCD6</accession>
<keyword evidence="11 17" id="KW-1133">Transmembrane helix</keyword>
<dbReference type="AlphaFoldDB" id="A0A097PCD6"/>
<protein>
    <recommendedName>
        <fullName evidence="5 17">NADH-ubiquinone oxidoreductase chain 6</fullName>
        <ecNumber evidence="4 17">7.1.1.2</ecNumber>
    </recommendedName>
</protein>
<dbReference type="InterPro" id="IPR050269">
    <property type="entry name" value="ComplexI_Subunit6"/>
</dbReference>
<feature type="chain" id="PRO_5001931575" description="NADH-ubiquinone oxidoreductase chain 6" evidence="18">
    <location>
        <begin position="21"/>
        <end position="172"/>
    </location>
</feature>
<dbReference type="InterPro" id="IPR001457">
    <property type="entry name" value="NADH_UbQ/plastoQ_OxRdtase_su6"/>
</dbReference>
<dbReference type="EC" id="7.1.1.2" evidence="4 17"/>
<feature type="signal peptide" evidence="18">
    <location>
        <begin position="1"/>
        <end position="20"/>
    </location>
</feature>
<dbReference type="GeneID" id="22162533"/>
<keyword evidence="12 17" id="KW-0520">NAD</keyword>
<dbReference type="PANTHER" id="PTHR11435">
    <property type="entry name" value="NADH UBIQUINONE OXIDOREDUCTASE SUBUNIT ND6"/>
    <property type="match status" value="1"/>
</dbReference>
<keyword evidence="14 17" id="KW-0496">Mitochondrion</keyword>
<evidence type="ECO:0000256" key="16">
    <source>
        <dbReference type="ARBA" id="ARBA00049551"/>
    </source>
</evidence>
<keyword evidence="18" id="KW-0732">Signal</keyword>
<keyword evidence="7 17" id="KW-0679">Respiratory chain</keyword>
<evidence type="ECO:0000256" key="3">
    <source>
        <dbReference type="ARBA" id="ARBA00005698"/>
    </source>
</evidence>
<dbReference type="PANTHER" id="PTHR11435:SF1">
    <property type="entry name" value="NADH-UBIQUINONE OXIDOREDUCTASE CHAIN 6"/>
    <property type="match status" value="1"/>
</dbReference>
<evidence type="ECO:0000313" key="19">
    <source>
        <dbReference type="EMBL" id="AIU45036.1"/>
    </source>
</evidence>
<evidence type="ECO:0000256" key="9">
    <source>
        <dbReference type="ARBA" id="ARBA00022967"/>
    </source>
</evidence>
<evidence type="ECO:0000256" key="7">
    <source>
        <dbReference type="ARBA" id="ARBA00022660"/>
    </source>
</evidence>
<keyword evidence="13 17" id="KW-0830">Ubiquinone</keyword>
<dbReference type="RefSeq" id="YP_009107796.1">
    <property type="nucleotide sequence ID" value="NC_025607.1"/>
</dbReference>
<evidence type="ECO:0000256" key="15">
    <source>
        <dbReference type="ARBA" id="ARBA00023136"/>
    </source>
</evidence>
<keyword evidence="9 17" id="KW-1278">Translocase</keyword>
<evidence type="ECO:0000256" key="8">
    <source>
        <dbReference type="ARBA" id="ARBA00022692"/>
    </source>
</evidence>
<evidence type="ECO:0000256" key="11">
    <source>
        <dbReference type="ARBA" id="ARBA00022989"/>
    </source>
</evidence>
<gene>
    <name evidence="19" type="primary">ND6</name>
</gene>
<evidence type="ECO:0000256" key="13">
    <source>
        <dbReference type="ARBA" id="ARBA00023075"/>
    </source>
</evidence>
<feature type="transmembrane region" description="Helical" evidence="17">
    <location>
        <begin position="87"/>
        <end position="112"/>
    </location>
</feature>
<comment type="catalytic activity">
    <reaction evidence="16 17">
        <text>a ubiquinone + NADH + 5 H(+)(in) = a ubiquinol + NAD(+) + 4 H(+)(out)</text>
        <dbReference type="Rhea" id="RHEA:29091"/>
        <dbReference type="Rhea" id="RHEA-COMP:9565"/>
        <dbReference type="Rhea" id="RHEA-COMP:9566"/>
        <dbReference type="ChEBI" id="CHEBI:15378"/>
        <dbReference type="ChEBI" id="CHEBI:16389"/>
        <dbReference type="ChEBI" id="CHEBI:17976"/>
        <dbReference type="ChEBI" id="CHEBI:57540"/>
        <dbReference type="ChEBI" id="CHEBI:57945"/>
        <dbReference type="EC" id="7.1.1.2"/>
    </reaction>
</comment>
<feature type="transmembrane region" description="Helical" evidence="17">
    <location>
        <begin position="133"/>
        <end position="158"/>
    </location>
</feature>
<evidence type="ECO:0000256" key="12">
    <source>
        <dbReference type="ARBA" id="ARBA00023027"/>
    </source>
</evidence>
<evidence type="ECO:0000256" key="1">
    <source>
        <dbReference type="ARBA" id="ARBA00003257"/>
    </source>
</evidence>
<organism evidence="19">
    <name type="scientific">Carpodacus roseus</name>
    <name type="common">Pallas' rosefinch</name>
    <dbReference type="NCBI Taxonomy" id="175933"/>
    <lineage>
        <taxon>Eukaryota</taxon>
        <taxon>Metazoa</taxon>
        <taxon>Chordata</taxon>
        <taxon>Craniata</taxon>
        <taxon>Vertebrata</taxon>
        <taxon>Euteleostomi</taxon>
        <taxon>Archelosauria</taxon>
        <taxon>Archosauria</taxon>
        <taxon>Dinosauria</taxon>
        <taxon>Saurischia</taxon>
        <taxon>Theropoda</taxon>
        <taxon>Coelurosauria</taxon>
        <taxon>Aves</taxon>
        <taxon>Neognathae</taxon>
        <taxon>Neoaves</taxon>
        <taxon>Telluraves</taxon>
        <taxon>Australaves</taxon>
        <taxon>Passeriformes</taxon>
        <taxon>Passeroidea</taxon>
        <taxon>Fringillidae</taxon>
        <taxon>Carduelinae</taxon>
        <taxon>Carpodacus</taxon>
    </lineage>
</organism>
<comment type="subcellular location">
    <subcellularLocation>
        <location evidence="2 17">Mitochondrion membrane</location>
        <topology evidence="2 17">Multi-pass membrane protein</topology>
    </subcellularLocation>
</comment>
<evidence type="ECO:0000256" key="10">
    <source>
        <dbReference type="ARBA" id="ARBA00022982"/>
    </source>
</evidence>
<keyword evidence="8 17" id="KW-0812">Transmembrane</keyword>
<proteinExistence type="inferred from homology"/>
<evidence type="ECO:0000256" key="5">
    <source>
        <dbReference type="ARBA" id="ARBA00021095"/>
    </source>
</evidence>
<dbReference type="GO" id="GO:0031966">
    <property type="term" value="C:mitochondrial membrane"/>
    <property type="evidence" value="ECO:0007669"/>
    <property type="project" value="UniProtKB-SubCell"/>
</dbReference>
<reference evidence="19" key="1">
    <citation type="journal article" date="2011" name="Curr. Biol.">
        <title>Multilocus resolution of phylogeny and timescale in the extant adaptive radiation of Hawaiian honeycreepers.</title>
        <authorList>
            <person name="Lerner H.R."/>
            <person name="Meyer M."/>
            <person name="James H.F."/>
            <person name="Hofreiter M."/>
            <person name="Fleischer R.C."/>
        </authorList>
    </citation>
    <scope>NUCLEOTIDE SEQUENCE</scope>
</reference>
<dbReference type="CTD" id="4541"/>
<comment type="function">
    <text evidence="17">Core subunit of the mitochondrial membrane respiratory chain NADH dehydrogenase (Complex I) which catalyzes electron transfer from NADH through the respiratory chain, using ubiquinone as an electron acceptor. Essential for the catalytic activity and assembly of complex I.</text>
</comment>
<evidence type="ECO:0000256" key="14">
    <source>
        <dbReference type="ARBA" id="ARBA00023128"/>
    </source>
</evidence>